<dbReference type="InterPro" id="IPR032342">
    <property type="entry name" value="DUF4861"/>
</dbReference>
<evidence type="ECO:0000313" key="5">
    <source>
        <dbReference type="Proteomes" id="UP000396862"/>
    </source>
</evidence>
<dbReference type="Pfam" id="PF16153">
    <property type="entry name" value="DUF4861"/>
    <property type="match status" value="1"/>
</dbReference>
<reference evidence="2 5" key="2">
    <citation type="submission" date="2019-10" db="EMBL/GenBank/DDBJ databases">
        <title>Prolixibacter strains distinguished by the presence of nitrate reductase genes were adept at nitrate-dependent anaerobic corrosion of metallic iron and carbon steel.</title>
        <authorList>
            <person name="Iino T."/>
            <person name="Shono N."/>
            <person name="Ito K."/>
            <person name="Nakamura R."/>
            <person name="Sueoka K."/>
            <person name="Harayama S."/>
            <person name="Ohkuma M."/>
        </authorList>
    </citation>
    <scope>NUCLEOTIDE SEQUENCE [LARGE SCALE GENOMIC DNA]</scope>
    <source>
        <strain evidence="2 5">MIC1-1</strain>
    </source>
</reference>
<keyword evidence="1" id="KW-0732">Signal</keyword>
<evidence type="ECO:0000313" key="2">
    <source>
        <dbReference type="EMBL" id="GET22042.1"/>
    </source>
</evidence>
<evidence type="ECO:0000256" key="1">
    <source>
        <dbReference type="SAM" id="SignalP"/>
    </source>
</evidence>
<feature type="chain" id="PRO_5015105779" evidence="1">
    <location>
        <begin position="31"/>
        <end position="402"/>
    </location>
</feature>
<dbReference type="OrthoDB" id="9800230at2"/>
<dbReference type="EMBL" id="BLAU01000001">
    <property type="protein sequence ID" value="GET22042.1"/>
    <property type="molecule type" value="Genomic_DNA"/>
</dbReference>
<dbReference type="Proteomes" id="UP000396862">
    <property type="component" value="Unassembled WGS sequence"/>
</dbReference>
<accession>A0A2P8CDL8</accession>
<name>A0A2P8CDL8_9BACT</name>
<dbReference type="AlphaFoldDB" id="A0A2P8CDL8"/>
<gene>
    <name evidence="3" type="ORF">CLV93_1043</name>
    <name evidence="2" type="ORF">JCM18694_22880</name>
</gene>
<keyword evidence="5" id="KW-1185">Reference proteome</keyword>
<reference evidence="3 4" key="1">
    <citation type="submission" date="2018-03" db="EMBL/GenBank/DDBJ databases">
        <title>Genomic Encyclopedia of Archaeal and Bacterial Type Strains, Phase II (KMG-II): from individual species to whole genera.</title>
        <authorList>
            <person name="Goeker M."/>
        </authorList>
    </citation>
    <scope>NUCLEOTIDE SEQUENCE [LARGE SCALE GENOMIC DNA]</scope>
    <source>
        <strain evidence="3 4">DSM 27267</strain>
    </source>
</reference>
<evidence type="ECO:0000313" key="4">
    <source>
        <dbReference type="Proteomes" id="UP000240621"/>
    </source>
</evidence>
<proteinExistence type="predicted"/>
<feature type="signal peptide" evidence="1">
    <location>
        <begin position="1"/>
        <end position="30"/>
    </location>
</feature>
<organism evidence="3 4">
    <name type="scientific">Prolixibacter denitrificans</name>
    <dbReference type="NCBI Taxonomy" id="1541063"/>
    <lineage>
        <taxon>Bacteria</taxon>
        <taxon>Pseudomonadati</taxon>
        <taxon>Bacteroidota</taxon>
        <taxon>Bacteroidia</taxon>
        <taxon>Marinilabiliales</taxon>
        <taxon>Prolixibacteraceae</taxon>
        <taxon>Prolixibacter</taxon>
    </lineage>
</organism>
<dbReference type="Proteomes" id="UP000240621">
    <property type="component" value="Unassembled WGS sequence"/>
</dbReference>
<dbReference type="RefSeq" id="WP_106541879.1">
    <property type="nucleotide sequence ID" value="NZ_BLAU01000001.1"/>
</dbReference>
<evidence type="ECO:0000313" key="3">
    <source>
        <dbReference type="EMBL" id="PSK83073.1"/>
    </source>
</evidence>
<protein>
    <submittedName>
        <fullName evidence="2">DUF4861 domain-containing protein</fullName>
    </submittedName>
    <submittedName>
        <fullName evidence="3">Uncharacterized protein DUF4861</fullName>
    </submittedName>
</protein>
<dbReference type="PROSITE" id="PS51257">
    <property type="entry name" value="PROKAR_LIPOPROTEIN"/>
    <property type="match status" value="1"/>
</dbReference>
<dbReference type="EMBL" id="PYGC01000004">
    <property type="protein sequence ID" value="PSK83073.1"/>
    <property type="molecule type" value="Genomic_DNA"/>
</dbReference>
<comment type="caution">
    <text evidence="3">The sequence shown here is derived from an EMBL/GenBank/DDBJ whole genome shotgun (WGS) entry which is preliminary data.</text>
</comment>
<sequence>MKINRQKKLIYWPLLSLFLLAGCNSNTVLKKEVHVKNTLDFNRISETVSIPMTKLKDLTAKYSPKDLLVLDPSSGNYLVRQLIDENQDGQPDELLFQVSIKANEEKTYQIIGRENGAEEQPHSKYTTFSRFVPERIDDYAWENDKVAFRTFGPKAQQLTEEHKPGGTLTSGIDLWFKRVKYPIIDEWYAGAVDSVDYYNVDRGEGCDAYHVGSSRGDGGIGVWQDDSLHVSKNFVSYKTIARGPIRALFELTYAPWSEYRIHETKRISLDLGSNFSKFVVSLKPEKPVPNITIGISMHERKGEVKLEPKEGWFRQWEKGADSFVGEGVVVNSARVDSAFTHISPTPDQSQIMVVTQPNDSVLTYYAGFAWVKSGQVKSVEGWDAMLQKQAERILHPLEVTIQ</sequence>